<feature type="region of interest" description="Disordered" evidence="1">
    <location>
        <begin position="1316"/>
        <end position="1454"/>
    </location>
</feature>
<feature type="region of interest" description="Disordered" evidence="1">
    <location>
        <begin position="18"/>
        <end position="69"/>
    </location>
</feature>
<feature type="compositionally biased region" description="Polar residues" evidence="1">
    <location>
        <begin position="29"/>
        <end position="40"/>
    </location>
</feature>
<feature type="region of interest" description="Disordered" evidence="1">
    <location>
        <begin position="101"/>
        <end position="187"/>
    </location>
</feature>
<dbReference type="Ensembl" id="ENSGMOT00000004936.2">
    <property type="protein sequence ID" value="ENSGMOP00000004795.2"/>
    <property type="gene ID" value="ENSGMOG00000004511.2"/>
</dbReference>
<name>A0A8C4Z1K5_GADMO</name>
<feature type="compositionally biased region" description="Polar residues" evidence="1">
    <location>
        <begin position="493"/>
        <end position="510"/>
    </location>
</feature>
<dbReference type="InterPro" id="IPR024606">
    <property type="entry name" value="KIAA1549"/>
</dbReference>
<accession>A0A8C4Z1K5</accession>
<feature type="compositionally biased region" description="Pro residues" evidence="1">
    <location>
        <begin position="1403"/>
        <end position="1418"/>
    </location>
</feature>
<keyword evidence="4" id="KW-1185">Reference proteome</keyword>
<feature type="transmembrane region" description="Helical" evidence="2">
    <location>
        <begin position="962"/>
        <end position="985"/>
    </location>
</feature>
<dbReference type="Pfam" id="PF12877">
    <property type="entry name" value="KIAA1549"/>
    <property type="match status" value="1"/>
</dbReference>
<reference evidence="3" key="2">
    <citation type="submission" date="2025-09" db="UniProtKB">
        <authorList>
            <consortium name="Ensembl"/>
        </authorList>
    </citation>
    <scope>IDENTIFICATION</scope>
</reference>
<evidence type="ECO:0000313" key="4">
    <source>
        <dbReference type="Proteomes" id="UP000694546"/>
    </source>
</evidence>
<keyword evidence="2" id="KW-1133">Transmembrane helix</keyword>
<feature type="compositionally biased region" description="Low complexity" evidence="1">
    <location>
        <begin position="1061"/>
        <end position="1073"/>
    </location>
</feature>
<evidence type="ECO:0000313" key="3">
    <source>
        <dbReference type="Ensembl" id="ENSGMOP00000004795.2"/>
    </source>
</evidence>
<feature type="region of interest" description="Disordered" evidence="1">
    <location>
        <begin position="1260"/>
        <end position="1299"/>
    </location>
</feature>
<feature type="compositionally biased region" description="Acidic residues" evidence="1">
    <location>
        <begin position="418"/>
        <end position="430"/>
    </location>
</feature>
<evidence type="ECO:0000256" key="2">
    <source>
        <dbReference type="SAM" id="Phobius"/>
    </source>
</evidence>
<feature type="region of interest" description="Disordered" evidence="1">
    <location>
        <begin position="405"/>
        <end position="546"/>
    </location>
</feature>
<feature type="compositionally biased region" description="Pro residues" evidence="1">
    <location>
        <begin position="1344"/>
        <end position="1362"/>
    </location>
</feature>
<protein>
    <submittedName>
        <fullName evidence="3">Si:ch211-1e14.1</fullName>
    </submittedName>
</protein>
<feature type="compositionally biased region" description="Polar residues" evidence="1">
    <location>
        <begin position="48"/>
        <end position="67"/>
    </location>
</feature>
<organism evidence="3 4">
    <name type="scientific">Gadus morhua</name>
    <name type="common">Atlantic cod</name>
    <dbReference type="NCBI Taxonomy" id="8049"/>
    <lineage>
        <taxon>Eukaryota</taxon>
        <taxon>Metazoa</taxon>
        <taxon>Chordata</taxon>
        <taxon>Craniata</taxon>
        <taxon>Vertebrata</taxon>
        <taxon>Euteleostomi</taxon>
        <taxon>Actinopterygii</taxon>
        <taxon>Neopterygii</taxon>
        <taxon>Teleostei</taxon>
        <taxon>Neoteleostei</taxon>
        <taxon>Acanthomorphata</taxon>
        <taxon>Zeiogadaria</taxon>
        <taxon>Gadariae</taxon>
        <taxon>Gadiformes</taxon>
        <taxon>Gadoidei</taxon>
        <taxon>Gadidae</taxon>
        <taxon>Gadus</taxon>
    </lineage>
</organism>
<feature type="region of interest" description="Disordered" evidence="1">
    <location>
        <begin position="1035"/>
        <end position="1137"/>
    </location>
</feature>
<feature type="compositionally biased region" description="Polar residues" evidence="1">
    <location>
        <begin position="135"/>
        <end position="149"/>
    </location>
</feature>
<keyword evidence="2" id="KW-0472">Membrane</keyword>
<feature type="compositionally biased region" description="Basic residues" evidence="1">
    <location>
        <begin position="1273"/>
        <end position="1284"/>
    </location>
</feature>
<dbReference type="GeneTree" id="ENSGT00530000063472"/>
<feature type="region of interest" description="Disordered" evidence="1">
    <location>
        <begin position="1518"/>
        <end position="1550"/>
    </location>
</feature>
<proteinExistence type="predicted"/>
<keyword evidence="2" id="KW-0812">Transmembrane</keyword>
<dbReference type="OMA" id="QIVNITM"/>
<feature type="compositionally biased region" description="Polar residues" evidence="1">
    <location>
        <begin position="170"/>
        <end position="179"/>
    </location>
</feature>
<evidence type="ECO:0000256" key="1">
    <source>
        <dbReference type="SAM" id="MobiDB-lite"/>
    </source>
</evidence>
<feature type="compositionally biased region" description="Low complexity" evidence="1">
    <location>
        <begin position="1084"/>
        <end position="1098"/>
    </location>
</feature>
<dbReference type="Proteomes" id="UP000694546">
    <property type="component" value="Chromosome 9"/>
</dbReference>
<dbReference type="PANTHER" id="PTHR21590">
    <property type="entry name" value="SEA DOMAIN-CONTAINING PROTEIN"/>
    <property type="match status" value="1"/>
</dbReference>
<reference evidence="3" key="1">
    <citation type="submission" date="2025-08" db="UniProtKB">
        <authorList>
            <consortium name="Ensembl"/>
        </authorList>
    </citation>
    <scope>IDENTIFICATION</scope>
</reference>
<sequence>MLCLCVPDKHWLDSLTADSLPSDGPNLRFSPQNRPVSFTAASLDPESTAVTQSSDGQPQEPTLNSGSDAADRALSHWGLSPSQNPKAFTSSDPLAEQTLTRTTPALRSLTPGSGPDFEGPSSRRARDLLKKRSIVTISKQPPQSNSTPSAPLGPQLVHLYSDQKNVDESPPTQNQSKAPLNSRERDTETLAPSYLPFFSPHPTAALSEPTEALPVDIFPTNTMDKDWGSGEYMETMSFLGSEGDDYALVSNLPSDMYDLEESASESYDTSFPTRVGVTMSSFLPHFVSPSLSLSPPLTSAGTPTSVYPPPLSSSVHPAFEPTPPVESDVTRSLDEDWSEAFTIQATDLLLPDMNSIEYYTTQLTKENTSLNTGAELRGNGTISGLVSKMSISTTHLVPTRTFTVDPSHMHTSLFGDDGPTDESAWAEEESSGPYAGYEPLNDTSPVNDTALGLQPVSMSDASTAPTPAASAAPAPDDTPAPDETPAPGEATPSTTVSATPNATVQPSSMEPSPDDTSPPPIMIADEGVSGEPTEGHPVTPTASAEDNTTSLMLPVTTTAAATTPHITTSIPTTGQPEAVTTLSTTTVTTGKSPATTPQARQYLCSIDNPAYAVRVGFPSGATVGYAKTQIRDILKSEFNKPVELQVLVPPPKFVFRVVSGPVVYTAIAVTNALRRSGRRFLSVAPGWTQPDNKYLAHSVLQFVPGNVDVRACNFSERIEKGLTLALAEVRRRAQESTNFTVHVILFGPLLNRVISTVFQIVNITMAGPGRQQQPVNIFFAVRGSGGYLLGSEVTNLLLRLTMVEFSYYMGFPVLEIAEPFHYAELNTTQLLRSSWLRTVLLGVLDPRVGDPGFQAKIERQLAQLLGEAMGTVRRAKRATTVGNSSVQVVSLSELTGADHPLEIVYFVEGPSGQRVPAVQSAELLNSLDVQRAAIVLGHRVQGILAQPVEKVASQPPDAENTVLWIVIGVVVPLLVVIVIVSILYWKLCRTDKLEFQPDAMTSIQQRQKLPAPTVKGFDFAKLHLGQHGKDDLMVVQEPEPQGPHPAPGKEGLYPPENREIPVPTSKTSVSSVKASLSGRRRISPSDGDSVVSDGSSGRDSGEDPRRGQVTPSDSKQARKTPISVANGPPPMNGSEQLSSTASIFEHVDRMSRSMEASRRLPNKIQLIAMQPMAVPPLLRPSVNGKIPVNPHMNKEMQVALRHKSEIEHHRNKIRLRAKRKGHYDFPAMENTPSNGFGDTKDPGRIYQKARQQIDRILDPELHIPSLFTESKKGARGRRSPRQRRKDQLSAGLADADRDHLITSDSDAVYRRGPGVSNVAFVSDPDQGSPARSPSPSDDVFLGPSSPPPGHAPAPPPYAPPQPSIEEARQQMHSLLDDAFALVSPTSQGSAPGVTLPGGGGGPHHPPGPPTPVSPPSPDPSLCSRQGLGSSFLPPGEAPGAGPPLQPDSLYPSKGHYAEEQPLSARPRPVGGTAGSQLHHLTQVGLSSRISRGPLQFLVHPDQSLNITCVFPQMPRNGIREPSAPPAHQNTPGLGYPSAPEPLDAGPPTHSSASLIKAIREELLRLSQKQAAVSSYHS</sequence>
<dbReference type="PANTHER" id="PTHR21590:SF4">
    <property type="entry name" value="UPF0606 PROTEIN KIAA1549"/>
    <property type="match status" value="1"/>
</dbReference>
<feature type="compositionally biased region" description="Low complexity" evidence="1">
    <location>
        <begin position="460"/>
        <end position="475"/>
    </location>
</feature>